<evidence type="ECO:0000313" key="2">
    <source>
        <dbReference type="EMBL" id="TDW95908.1"/>
    </source>
</evidence>
<comment type="caution">
    <text evidence="2">The sequence shown here is derived from an EMBL/GenBank/DDBJ whole genome shotgun (WGS) entry which is preliminary data.</text>
</comment>
<dbReference type="Gene3D" id="1.25.40.390">
    <property type="match status" value="1"/>
</dbReference>
<keyword evidence="1" id="KW-0732">Signal</keyword>
<gene>
    <name evidence="2" type="ORF">EDB95_3729</name>
</gene>
<organism evidence="2 3">
    <name type="scientific">Dinghuibacter silviterrae</name>
    <dbReference type="NCBI Taxonomy" id="1539049"/>
    <lineage>
        <taxon>Bacteria</taxon>
        <taxon>Pseudomonadati</taxon>
        <taxon>Bacteroidota</taxon>
        <taxon>Chitinophagia</taxon>
        <taxon>Chitinophagales</taxon>
        <taxon>Chitinophagaceae</taxon>
        <taxon>Dinghuibacter</taxon>
    </lineage>
</organism>
<dbReference type="Pfam" id="PF12771">
    <property type="entry name" value="SusD-like_2"/>
    <property type="match status" value="1"/>
</dbReference>
<dbReference type="Proteomes" id="UP000294498">
    <property type="component" value="Unassembled WGS sequence"/>
</dbReference>
<name>A0A4R8DF42_9BACT</name>
<dbReference type="InterPro" id="IPR041662">
    <property type="entry name" value="SusD-like_2"/>
</dbReference>
<reference evidence="2 3" key="1">
    <citation type="submission" date="2019-03" db="EMBL/GenBank/DDBJ databases">
        <title>Genomic Encyclopedia of Type Strains, Phase IV (KMG-IV): sequencing the most valuable type-strain genomes for metagenomic binning, comparative biology and taxonomic classification.</title>
        <authorList>
            <person name="Goeker M."/>
        </authorList>
    </citation>
    <scope>NUCLEOTIDE SEQUENCE [LARGE SCALE GENOMIC DNA]</scope>
    <source>
        <strain evidence="2 3">DSM 100059</strain>
    </source>
</reference>
<accession>A0A4R8DF42</accession>
<dbReference type="EMBL" id="SODV01000002">
    <property type="protein sequence ID" value="TDW95908.1"/>
    <property type="molecule type" value="Genomic_DNA"/>
</dbReference>
<evidence type="ECO:0000256" key="1">
    <source>
        <dbReference type="SAM" id="SignalP"/>
    </source>
</evidence>
<protein>
    <submittedName>
        <fullName evidence="2">SusD-like starch-binding protein associating with outer membrane</fullName>
    </submittedName>
</protein>
<dbReference type="OrthoDB" id="9766256at2"/>
<proteinExistence type="predicted"/>
<keyword evidence="3" id="KW-1185">Reference proteome</keyword>
<evidence type="ECO:0000313" key="3">
    <source>
        <dbReference type="Proteomes" id="UP000294498"/>
    </source>
</evidence>
<dbReference type="SUPFAM" id="SSF48452">
    <property type="entry name" value="TPR-like"/>
    <property type="match status" value="1"/>
</dbReference>
<feature type="signal peptide" evidence="1">
    <location>
        <begin position="1"/>
        <end position="26"/>
    </location>
</feature>
<dbReference type="AlphaFoldDB" id="A0A4R8DF42"/>
<feature type="chain" id="PRO_5020414570" evidence="1">
    <location>
        <begin position="27"/>
        <end position="561"/>
    </location>
</feature>
<dbReference type="RefSeq" id="WP_133995700.1">
    <property type="nucleotide sequence ID" value="NZ_SODV01000002.1"/>
</dbReference>
<dbReference type="InterPro" id="IPR011990">
    <property type="entry name" value="TPR-like_helical_dom_sf"/>
</dbReference>
<sequence>MTKMYQRTYILGALLFCFGCSRSNFAGLNTNPDAVLSIDPKTELTPAEVDIHVNDFEVFYDFVRDIKPWTQTYVLPTGNTSTFLTGASTSNINYRWGNFYGGVGDNLTDVLHIIDNMSPDLRAQYQQFRAIVSIPRIYYAFYTSDANGSIPYNQAFLARYTKPAYFTPVYDPQQQLFDTLDAQLARAVAVLEANPAVTQISPAANDLYYGGDIAHWIKAANSLRLKIAMRLMKQDPARLTAIANAVLADPVGLIAANTDDWILYSTTVGTGGNSNPGLQSGARNTVNFMWATTDPRLRIFYQPAGITSADMLDSAEAQGVIPNSVTWDGQLYRGQYASPTASQDPSKGYMFHQLTFSYKGIPTQVYWPSIINQGLTYCVYNGSGGTNMFPVITYADVCFMRAELSVRGLDNDNVRADSLYYRGIRASLMDYDHWGAITLLPGYTPLQYAEITNYLAQPGVVYNASTALEQICDQQYLNFFVQPNECWALIKRTGFPAVGGQVMPFEDVSASGKMPRRYPALQPSLGDLNYTNETNAIDSMALDPNYGAPSDMTGRVWWDKP</sequence>